<dbReference type="Pfam" id="PF13516">
    <property type="entry name" value="LRR_6"/>
    <property type="match status" value="1"/>
</dbReference>
<keyword evidence="2" id="KW-1185">Reference proteome</keyword>
<comment type="caution">
    <text evidence="1">The sequence shown here is derived from an EMBL/GenBank/DDBJ whole genome shotgun (WGS) entry which is preliminary data.</text>
</comment>
<dbReference type="Gene3D" id="3.80.10.10">
    <property type="entry name" value="Ribonuclease Inhibitor"/>
    <property type="match status" value="1"/>
</dbReference>
<name>A0A391NUX8_9EUKA</name>
<accession>A0A391NUX8</accession>
<dbReference type="EMBL" id="BDIP01008841">
    <property type="protein sequence ID" value="GCA64857.1"/>
    <property type="molecule type" value="Genomic_DNA"/>
</dbReference>
<dbReference type="InterPro" id="IPR032675">
    <property type="entry name" value="LRR_dom_sf"/>
</dbReference>
<dbReference type="SMART" id="SM00368">
    <property type="entry name" value="LRR_RI"/>
    <property type="match status" value="1"/>
</dbReference>
<dbReference type="SUPFAM" id="SSF52047">
    <property type="entry name" value="RNI-like"/>
    <property type="match status" value="1"/>
</dbReference>
<gene>
    <name evidence="1" type="ORF">KIPB_015584</name>
</gene>
<dbReference type="InterPro" id="IPR001611">
    <property type="entry name" value="Leu-rich_rpt"/>
</dbReference>
<evidence type="ECO:0000313" key="2">
    <source>
        <dbReference type="Proteomes" id="UP000265618"/>
    </source>
</evidence>
<feature type="non-terminal residue" evidence="1">
    <location>
        <position position="43"/>
    </location>
</feature>
<dbReference type="AlphaFoldDB" id="A0A391NUX8"/>
<organism evidence="1 2">
    <name type="scientific">Kipferlia bialata</name>
    <dbReference type="NCBI Taxonomy" id="797122"/>
    <lineage>
        <taxon>Eukaryota</taxon>
        <taxon>Metamonada</taxon>
        <taxon>Carpediemonas-like organisms</taxon>
        <taxon>Kipferlia</taxon>
    </lineage>
</organism>
<dbReference type="Proteomes" id="UP000265618">
    <property type="component" value="Unassembled WGS sequence"/>
</dbReference>
<reference evidence="1 2" key="1">
    <citation type="journal article" date="2018" name="PLoS ONE">
        <title>The draft genome of Kipferlia bialata reveals reductive genome evolution in fornicate parasites.</title>
        <authorList>
            <person name="Tanifuji G."/>
            <person name="Takabayashi S."/>
            <person name="Kume K."/>
            <person name="Takagi M."/>
            <person name="Nakayama T."/>
            <person name="Kamikawa R."/>
            <person name="Inagaki Y."/>
            <person name="Hashimoto T."/>
        </authorList>
    </citation>
    <scope>NUCLEOTIDE SEQUENCE [LARGE SCALE GENOMIC DNA]</scope>
    <source>
        <strain evidence="1">NY0173</strain>
    </source>
</reference>
<sequence>AGASSLAQALISVPNLKKLNLSGNSLGDDGATAVAQALHLVPR</sequence>
<protein>
    <submittedName>
        <fullName evidence="1">Uncharacterized protein</fullName>
    </submittedName>
</protein>
<feature type="non-terminal residue" evidence="1">
    <location>
        <position position="1"/>
    </location>
</feature>
<evidence type="ECO:0000313" key="1">
    <source>
        <dbReference type="EMBL" id="GCA64857.1"/>
    </source>
</evidence>
<proteinExistence type="predicted"/>